<accession>A0ABQ7DK22</accession>
<comment type="caution">
    <text evidence="2">The sequence shown here is derived from an EMBL/GenBank/DDBJ whole genome shotgun (WGS) entry which is preliminary data.</text>
</comment>
<evidence type="ECO:0000313" key="3">
    <source>
        <dbReference type="Proteomes" id="UP000266723"/>
    </source>
</evidence>
<organism evidence="2 3">
    <name type="scientific">Brassica cretica</name>
    <name type="common">Mustard</name>
    <dbReference type="NCBI Taxonomy" id="69181"/>
    <lineage>
        <taxon>Eukaryota</taxon>
        <taxon>Viridiplantae</taxon>
        <taxon>Streptophyta</taxon>
        <taxon>Embryophyta</taxon>
        <taxon>Tracheophyta</taxon>
        <taxon>Spermatophyta</taxon>
        <taxon>Magnoliopsida</taxon>
        <taxon>eudicotyledons</taxon>
        <taxon>Gunneridae</taxon>
        <taxon>Pentapetalae</taxon>
        <taxon>rosids</taxon>
        <taxon>malvids</taxon>
        <taxon>Brassicales</taxon>
        <taxon>Brassicaceae</taxon>
        <taxon>Brassiceae</taxon>
        <taxon>Brassica</taxon>
    </lineage>
</organism>
<protein>
    <submittedName>
        <fullName evidence="2">Uncharacterized protein</fullName>
    </submittedName>
</protein>
<feature type="chain" id="PRO_5046969505" evidence="1">
    <location>
        <begin position="30"/>
        <end position="138"/>
    </location>
</feature>
<gene>
    <name evidence="2" type="ORF">DY000_02030183</name>
</gene>
<evidence type="ECO:0000313" key="2">
    <source>
        <dbReference type="EMBL" id="KAF3577681.1"/>
    </source>
</evidence>
<feature type="signal peptide" evidence="1">
    <location>
        <begin position="1"/>
        <end position="29"/>
    </location>
</feature>
<dbReference type="EMBL" id="QGKV02000649">
    <property type="protein sequence ID" value="KAF3577681.1"/>
    <property type="molecule type" value="Genomic_DNA"/>
</dbReference>
<evidence type="ECO:0000256" key="1">
    <source>
        <dbReference type="SAM" id="SignalP"/>
    </source>
</evidence>
<keyword evidence="1" id="KW-0732">Signal</keyword>
<dbReference type="Proteomes" id="UP000266723">
    <property type="component" value="Unassembled WGS sequence"/>
</dbReference>
<sequence length="138" mass="15668">MKRKRNSFGSTSIALCASCWGCFLQLKLGLPLDCSPHSCAVQPPDGGVWFEVPSISLLCSSPLNLCPLEHLQETHVHQEYHLQVREPKELKRYCMRSCDFNKLRKIFEANDDRESDSLQSMLLLLFCKEGEGSNHVTL</sequence>
<proteinExistence type="predicted"/>
<keyword evidence="3" id="KW-1185">Reference proteome</keyword>
<reference evidence="2 3" key="1">
    <citation type="journal article" date="2020" name="BMC Genomics">
        <title>Intraspecific diversification of the crop wild relative Brassica cretica Lam. using demographic model selection.</title>
        <authorList>
            <person name="Kioukis A."/>
            <person name="Michalopoulou V.A."/>
            <person name="Briers L."/>
            <person name="Pirintsos S."/>
            <person name="Studholme D.J."/>
            <person name="Pavlidis P."/>
            <person name="Sarris P.F."/>
        </authorList>
    </citation>
    <scope>NUCLEOTIDE SEQUENCE [LARGE SCALE GENOMIC DNA]</scope>
    <source>
        <strain evidence="3">cv. PFS-1207/04</strain>
    </source>
</reference>
<name>A0ABQ7DK22_BRACR</name>